<feature type="transmembrane region" description="Helical" evidence="2">
    <location>
        <begin position="87"/>
        <end position="111"/>
    </location>
</feature>
<name>D7B074_NOCDD</name>
<dbReference type="eggNOG" id="ENOG503349P">
    <property type="taxonomic scope" value="Bacteria"/>
</dbReference>
<evidence type="ECO:0008006" key="5">
    <source>
        <dbReference type="Google" id="ProtNLM"/>
    </source>
</evidence>
<evidence type="ECO:0000256" key="2">
    <source>
        <dbReference type="SAM" id="Phobius"/>
    </source>
</evidence>
<feature type="transmembrane region" description="Helical" evidence="2">
    <location>
        <begin position="131"/>
        <end position="155"/>
    </location>
</feature>
<dbReference type="AlphaFoldDB" id="D7B074"/>
<evidence type="ECO:0000256" key="1">
    <source>
        <dbReference type="SAM" id="MobiDB-lite"/>
    </source>
</evidence>
<feature type="compositionally biased region" description="Low complexity" evidence="1">
    <location>
        <begin position="43"/>
        <end position="57"/>
    </location>
</feature>
<reference evidence="3 4" key="1">
    <citation type="journal article" date="2010" name="Stand. Genomic Sci.">
        <title>Complete genome sequence of Nocardiopsis dassonvillei type strain (IMRU 509).</title>
        <authorList>
            <person name="Sun H."/>
            <person name="Lapidus A."/>
            <person name="Nolan M."/>
            <person name="Lucas S."/>
            <person name="Del Rio T.G."/>
            <person name="Tice H."/>
            <person name="Cheng J.F."/>
            <person name="Tapia R."/>
            <person name="Han C."/>
            <person name="Goodwin L."/>
            <person name="Pitluck S."/>
            <person name="Pagani I."/>
            <person name="Ivanova N."/>
            <person name="Mavromatis K."/>
            <person name="Mikhailova N."/>
            <person name="Pati A."/>
            <person name="Chen A."/>
            <person name="Palaniappan K."/>
            <person name="Land M."/>
            <person name="Hauser L."/>
            <person name="Chang Y.J."/>
            <person name="Jeffries C.D."/>
            <person name="Djao O.D."/>
            <person name="Rohde M."/>
            <person name="Sikorski J."/>
            <person name="Goker M."/>
            <person name="Woyke T."/>
            <person name="Bristow J."/>
            <person name="Eisen J.A."/>
            <person name="Markowitz V."/>
            <person name="Hugenholtz P."/>
            <person name="Kyrpides N.C."/>
            <person name="Klenk H.P."/>
        </authorList>
    </citation>
    <scope>NUCLEOTIDE SEQUENCE [LARGE SCALE GENOMIC DNA]</scope>
    <source>
        <strain evidence="4">ATCC 23218 / DSM 43111 / CIP 107115 / JCM 7437 / KCTC 9190 / NBRC 14626 / NCTC 10488 / NRRL B-5397 / IMRU 509</strain>
    </source>
</reference>
<keyword evidence="2" id="KW-0812">Transmembrane</keyword>
<keyword evidence="4" id="KW-1185">Reference proteome</keyword>
<keyword evidence="2" id="KW-0472">Membrane</keyword>
<evidence type="ECO:0000313" key="3">
    <source>
        <dbReference type="EMBL" id="ADH70162.1"/>
    </source>
</evidence>
<protein>
    <recommendedName>
        <fullName evidence="5">Alkaline shock response membrane anchor protein AmaP</fullName>
    </recommendedName>
</protein>
<organism evidence="3 4">
    <name type="scientific">Nocardiopsis dassonvillei (strain ATCC 23218 / DSM 43111 / CIP 107115 / JCM 7437 / KCTC 9190 / NBRC 14626 / NCTC 10488 / NRRL B-5397 / IMRU 509)</name>
    <name type="common">Actinomadura dassonvillei</name>
    <dbReference type="NCBI Taxonomy" id="446468"/>
    <lineage>
        <taxon>Bacteria</taxon>
        <taxon>Bacillati</taxon>
        <taxon>Actinomycetota</taxon>
        <taxon>Actinomycetes</taxon>
        <taxon>Streptosporangiales</taxon>
        <taxon>Nocardiopsidaceae</taxon>
        <taxon>Nocardiopsis</taxon>
    </lineage>
</organism>
<dbReference type="GeneID" id="91487313"/>
<keyword evidence="2" id="KW-1133">Transmembrane helix</keyword>
<dbReference type="KEGG" id="nda:Ndas_4778"/>
<accession>D7B074</accession>
<dbReference type="Proteomes" id="UP000002219">
    <property type="component" value="Chromosome 1"/>
</dbReference>
<dbReference type="OrthoDB" id="3363827at2"/>
<dbReference type="STRING" id="446468.Ndas_4778"/>
<feature type="region of interest" description="Disordered" evidence="1">
    <location>
        <begin position="1"/>
        <end position="79"/>
    </location>
</feature>
<dbReference type="RefSeq" id="WP_013155769.1">
    <property type="nucleotide sequence ID" value="NC_014210.1"/>
</dbReference>
<dbReference type="HOGENOM" id="CLU_090638_0_0_11"/>
<sequence length="268" mass="27522">MDGQRSAPEPDPSGTDTGGTGAGSAETGRTSAGGTAPGTTDKGAAVSDTTGTGTTRADAPRRDSPTRSTIRGFPHRRSRRTARGNRLGLFLTGLVLLAGGAAGLAVGGGLFGDGPAAATLTGLEPVARALAWPWTPHAAAAVALVLTVLAVRWLLVQGRAHRPRRLLVGADTAAGRTEVSPSAAGNALVAQLSAHPRVVRGRARFTGSAREPRLWLDLVLTEDADPVEVWHACRDEGVGSLRESLELERLPTVVRMSASGRSGGRDLA</sequence>
<gene>
    <name evidence="3" type="ordered locus">Ndas_4778</name>
</gene>
<dbReference type="EMBL" id="CP002040">
    <property type="protein sequence ID" value="ADH70162.1"/>
    <property type="molecule type" value="Genomic_DNA"/>
</dbReference>
<evidence type="ECO:0000313" key="4">
    <source>
        <dbReference type="Proteomes" id="UP000002219"/>
    </source>
</evidence>
<feature type="compositionally biased region" description="Low complexity" evidence="1">
    <location>
        <begin position="23"/>
        <end position="34"/>
    </location>
</feature>
<proteinExistence type="predicted"/>